<proteinExistence type="inferred from homology"/>
<accession>A0A6A2ZUH0</accession>
<comment type="similarity">
    <text evidence="1">Belongs to the WEB family.</text>
</comment>
<evidence type="ECO:0000256" key="2">
    <source>
        <dbReference type="ARBA" id="ARBA00023054"/>
    </source>
</evidence>
<reference evidence="4" key="1">
    <citation type="submission" date="2019-09" db="EMBL/GenBank/DDBJ databases">
        <title>Draft genome information of white flower Hibiscus syriacus.</title>
        <authorList>
            <person name="Kim Y.-M."/>
        </authorList>
    </citation>
    <scope>NUCLEOTIDE SEQUENCE [LARGE SCALE GENOMIC DNA]</scope>
    <source>
        <strain evidence="4">YM2019G1</strain>
    </source>
</reference>
<dbReference type="GO" id="GO:0009904">
    <property type="term" value="P:chloroplast accumulation movement"/>
    <property type="evidence" value="ECO:0007669"/>
    <property type="project" value="TreeGrafter"/>
</dbReference>
<dbReference type="EMBL" id="VEPZ02001093">
    <property type="protein sequence ID" value="KAE8695196.1"/>
    <property type="molecule type" value="Genomic_DNA"/>
</dbReference>
<organism evidence="4 5">
    <name type="scientific">Hibiscus syriacus</name>
    <name type="common">Rose of Sharon</name>
    <dbReference type="NCBI Taxonomy" id="106335"/>
    <lineage>
        <taxon>Eukaryota</taxon>
        <taxon>Viridiplantae</taxon>
        <taxon>Streptophyta</taxon>
        <taxon>Embryophyta</taxon>
        <taxon>Tracheophyta</taxon>
        <taxon>Spermatophyta</taxon>
        <taxon>Magnoliopsida</taxon>
        <taxon>eudicotyledons</taxon>
        <taxon>Gunneridae</taxon>
        <taxon>Pentapetalae</taxon>
        <taxon>rosids</taxon>
        <taxon>malvids</taxon>
        <taxon>Malvales</taxon>
        <taxon>Malvaceae</taxon>
        <taxon>Malvoideae</taxon>
        <taxon>Hibiscus</taxon>
    </lineage>
</organism>
<name>A0A6A2ZUH0_HIBSY</name>
<keyword evidence="5" id="KW-1185">Reference proteome</keyword>
<evidence type="ECO:0000256" key="1">
    <source>
        <dbReference type="ARBA" id="ARBA00005485"/>
    </source>
</evidence>
<gene>
    <name evidence="4" type="ORF">F3Y22_tig00110730pilonHSYRG00034</name>
</gene>
<keyword evidence="2 3" id="KW-0175">Coiled coil</keyword>
<sequence>MQSAKFEAESRLFSAKKTVKDLASMIEESNFKAKERIKDVESLKNKGKLEEKASVFRRTETRAEKEYEDSSSKTVSNGMYIEELRKEIEAANEEHVLVELARIEASKETADIEARKRKKLVNSHILVLQDNLKQVKDRTPSSESINKELQAAKNELASIQDEGFRYMSSMDVIRNELKLVREQTKKLKKTEEETDSRVKSLNSKLLRAKSKLEAVTTAEEKAKSIVTNLSVEQLRTETESSKKEKALIIEDTAKTEEEIRKIESEIDRPRKSCRQLWRNLKRVTASNQSPMITISKFEYDYLTGRAVGAEEIADKLLQLRHGLKLSRLVKGKFQ</sequence>
<comment type="caution">
    <text evidence="4">The sequence shown here is derived from an EMBL/GenBank/DDBJ whole genome shotgun (WGS) entry which is preliminary data.</text>
</comment>
<protein>
    <submittedName>
        <fullName evidence="4">Uncharacterized protein</fullName>
    </submittedName>
</protein>
<dbReference type="Proteomes" id="UP000436088">
    <property type="component" value="Unassembled WGS sequence"/>
</dbReference>
<evidence type="ECO:0000256" key="3">
    <source>
        <dbReference type="SAM" id="Coils"/>
    </source>
</evidence>
<dbReference type="PANTHER" id="PTHR32054">
    <property type="entry name" value="HEAVY CHAIN, PUTATIVE, EXPRESSED-RELATED-RELATED"/>
    <property type="match status" value="1"/>
</dbReference>
<feature type="coiled-coil region" evidence="3">
    <location>
        <begin position="142"/>
        <end position="193"/>
    </location>
</feature>
<dbReference type="AlphaFoldDB" id="A0A6A2ZUH0"/>
<dbReference type="GO" id="GO:0005829">
    <property type="term" value="C:cytosol"/>
    <property type="evidence" value="ECO:0007669"/>
    <property type="project" value="TreeGrafter"/>
</dbReference>
<evidence type="ECO:0000313" key="5">
    <source>
        <dbReference type="Proteomes" id="UP000436088"/>
    </source>
</evidence>
<dbReference type="GO" id="GO:0009903">
    <property type="term" value="P:chloroplast avoidance movement"/>
    <property type="evidence" value="ECO:0007669"/>
    <property type="project" value="TreeGrafter"/>
</dbReference>
<evidence type="ECO:0000313" key="4">
    <source>
        <dbReference type="EMBL" id="KAE8695196.1"/>
    </source>
</evidence>
<dbReference type="PANTHER" id="PTHR32054:SF2">
    <property type="entry name" value="PROTEIN PLASTID MOVEMENT IMPAIRED 2"/>
    <property type="match status" value="1"/>
</dbReference>